<evidence type="ECO:0000313" key="4">
    <source>
        <dbReference type="Proteomes" id="UP001164746"/>
    </source>
</evidence>
<sequence>MGNTSSLTKGGNSKERNELKLDDILDEVQDVSGWILVIVQTIKQHKQLGKHTDNDEAKNILEGLLKDAFGRLQYYFTVDVYTTCQERNDNGATLLDTLKTTEKGSQLLTKAGLSQANIKRMFESLKDLNNTNNVDIEHLGEQVEKLSTSQSKTISSQKQFSRESSNIDYCGQQQPRSERGNDHEEKKNHSFKRVQYTRTETHSTTKRQERDKLGNYLNTMNRPVKNEADNDKIRDITKWQSVSGNTELLKHSVNSQIAETTMERIPGDRQNTNRSGNRVSENIPGVPKVAVKGLNETNGERNKGLCQTGDKPILTLETKDEGWTQVDVSKEKSTQTTTTNDQTKEIKRLKIQVQLLKDTNEKIEKEISEMKQIQEINSNSANEVAKIYTDIKTQQKELLSLKEENKKLLLRMLTSFVLKMRLIC</sequence>
<feature type="compositionally biased region" description="Polar residues" evidence="2">
    <location>
        <begin position="162"/>
        <end position="175"/>
    </location>
</feature>
<name>A0ABY7DQ54_MYAAR</name>
<protein>
    <submittedName>
        <fullName evidence="3">Uncharacterized protein</fullName>
    </submittedName>
</protein>
<evidence type="ECO:0000256" key="1">
    <source>
        <dbReference type="SAM" id="Coils"/>
    </source>
</evidence>
<keyword evidence="1" id="KW-0175">Coiled coil</keyword>
<gene>
    <name evidence="3" type="ORF">MAR_022858</name>
</gene>
<accession>A0ABY7DQ54</accession>
<feature type="coiled-coil region" evidence="1">
    <location>
        <begin position="339"/>
        <end position="411"/>
    </location>
</feature>
<proteinExistence type="predicted"/>
<reference evidence="3" key="1">
    <citation type="submission" date="2022-11" db="EMBL/GenBank/DDBJ databases">
        <title>Centuries of genome instability and evolution in soft-shell clam transmissible cancer (bioRxiv).</title>
        <authorList>
            <person name="Hart S.F.M."/>
            <person name="Yonemitsu M.A."/>
            <person name="Giersch R.M."/>
            <person name="Beal B.F."/>
            <person name="Arriagada G."/>
            <person name="Davis B.W."/>
            <person name="Ostrander E.A."/>
            <person name="Goff S.P."/>
            <person name="Metzger M.J."/>
        </authorList>
    </citation>
    <scope>NUCLEOTIDE SEQUENCE</scope>
    <source>
        <strain evidence="3">MELC-2E11</strain>
        <tissue evidence="3">Siphon/mantle</tissue>
    </source>
</reference>
<evidence type="ECO:0000313" key="3">
    <source>
        <dbReference type="EMBL" id="WAQ98485.1"/>
    </source>
</evidence>
<organism evidence="3 4">
    <name type="scientific">Mya arenaria</name>
    <name type="common">Soft-shell clam</name>
    <dbReference type="NCBI Taxonomy" id="6604"/>
    <lineage>
        <taxon>Eukaryota</taxon>
        <taxon>Metazoa</taxon>
        <taxon>Spiralia</taxon>
        <taxon>Lophotrochozoa</taxon>
        <taxon>Mollusca</taxon>
        <taxon>Bivalvia</taxon>
        <taxon>Autobranchia</taxon>
        <taxon>Heteroconchia</taxon>
        <taxon>Euheterodonta</taxon>
        <taxon>Imparidentia</taxon>
        <taxon>Neoheterodontei</taxon>
        <taxon>Myida</taxon>
        <taxon>Myoidea</taxon>
        <taxon>Myidae</taxon>
        <taxon>Mya</taxon>
    </lineage>
</organism>
<feature type="compositionally biased region" description="Basic and acidic residues" evidence="2">
    <location>
        <begin position="199"/>
        <end position="212"/>
    </location>
</feature>
<dbReference type="Proteomes" id="UP001164746">
    <property type="component" value="Chromosome 3"/>
</dbReference>
<keyword evidence="4" id="KW-1185">Reference proteome</keyword>
<feature type="region of interest" description="Disordered" evidence="2">
    <location>
        <begin position="145"/>
        <end position="212"/>
    </location>
</feature>
<feature type="compositionally biased region" description="Basic and acidic residues" evidence="2">
    <location>
        <begin position="176"/>
        <end position="188"/>
    </location>
</feature>
<evidence type="ECO:0000256" key="2">
    <source>
        <dbReference type="SAM" id="MobiDB-lite"/>
    </source>
</evidence>
<feature type="compositionally biased region" description="Low complexity" evidence="2">
    <location>
        <begin position="147"/>
        <end position="159"/>
    </location>
</feature>
<dbReference type="EMBL" id="CP111014">
    <property type="protein sequence ID" value="WAQ98485.1"/>
    <property type="molecule type" value="Genomic_DNA"/>
</dbReference>